<reference evidence="3" key="1">
    <citation type="journal article" date="2019" name="Int. J. Syst. Evol. Microbiol.">
        <title>The Global Catalogue of Microorganisms (GCM) 10K type strain sequencing project: providing services to taxonomists for standard genome sequencing and annotation.</title>
        <authorList>
            <consortium name="The Broad Institute Genomics Platform"/>
            <consortium name="The Broad Institute Genome Sequencing Center for Infectious Disease"/>
            <person name="Wu L."/>
            <person name="Ma J."/>
        </authorList>
    </citation>
    <scope>NUCLEOTIDE SEQUENCE [LARGE SCALE GENOMIC DNA]</scope>
    <source>
        <strain evidence="3">JCM 17201</strain>
    </source>
</reference>
<accession>A0ABP7LQA5</accession>
<gene>
    <name evidence="2" type="ORF">GCM10022405_31510</name>
</gene>
<keyword evidence="1" id="KW-0812">Transmembrane</keyword>
<keyword evidence="1" id="KW-1133">Transmembrane helix</keyword>
<sequence length="89" mass="9423">MKILLVLVIALLGSFFLPDGYLTDFTINHLPVQGDGEEGMDNLAMTVILIKALLSGVGAYLLLMLTGCDNARKNNPFSTSVTDAGPGQP</sequence>
<name>A0ABP7LQA5_9GAMM</name>
<protein>
    <submittedName>
        <fullName evidence="2">Uncharacterized protein</fullName>
    </submittedName>
</protein>
<evidence type="ECO:0000256" key="1">
    <source>
        <dbReference type="SAM" id="Phobius"/>
    </source>
</evidence>
<organism evidence="2 3">
    <name type="scientific">Gibbsiella dentisursi</name>
    <dbReference type="NCBI Taxonomy" id="796890"/>
    <lineage>
        <taxon>Bacteria</taxon>
        <taxon>Pseudomonadati</taxon>
        <taxon>Pseudomonadota</taxon>
        <taxon>Gammaproteobacteria</taxon>
        <taxon>Enterobacterales</taxon>
        <taxon>Yersiniaceae</taxon>
        <taxon>Gibbsiella</taxon>
    </lineage>
</organism>
<proteinExistence type="predicted"/>
<dbReference type="RefSeq" id="WP_346082154.1">
    <property type="nucleotide sequence ID" value="NZ_BAABDG010000007.1"/>
</dbReference>
<keyword evidence="3" id="KW-1185">Reference proteome</keyword>
<feature type="transmembrane region" description="Helical" evidence="1">
    <location>
        <begin position="42"/>
        <end position="63"/>
    </location>
</feature>
<evidence type="ECO:0000313" key="3">
    <source>
        <dbReference type="Proteomes" id="UP001499994"/>
    </source>
</evidence>
<dbReference type="EMBL" id="BAABDG010000007">
    <property type="protein sequence ID" value="GAA3903972.1"/>
    <property type="molecule type" value="Genomic_DNA"/>
</dbReference>
<comment type="caution">
    <text evidence="2">The sequence shown here is derived from an EMBL/GenBank/DDBJ whole genome shotgun (WGS) entry which is preliminary data.</text>
</comment>
<evidence type="ECO:0000313" key="2">
    <source>
        <dbReference type="EMBL" id="GAA3903972.1"/>
    </source>
</evidence>
<keyword evidence="1" id="KW-0472">Membrane</keyword>
<dbReference type="Proteomes" id="UP001499994">
    <property type="component" value="Unassembled WGS sequence"/>
</dbReference>